<name>A0A1X7FNH0_9PROT</name>
<accession>A0A1X7FNH0</accession>
<reference evidence="1 2" key="1">
    <citation type="submission" date="2017-04" db="EMBL/GenBank/DDBJ databases">
        <authorList>
            <person name="Afonso C.L."/>
            <person name="Miller P.J."/>
            <person name="Scott M.A."/>
            <person name="Spackman E."/>
            <person name="Goraichik I."/>
            <person name="Dimitrov K.M."/>
            <person name="Suarez D.L."/>
            <person name="Swayne D.E."/>
        </authorList>
    </citation>
    <scope>NUCLEOTIDE SEQUENCE [LARGE SCALE GENOMIC DNA]</scope>
    <source>
        <strain evidence="1 2">A2P</strain>
    </source>
</reference>
<evidence type="ECO:0000313" key="1">
    <source>
        <dbReference type="EMBL" id="SMF55536.1"/>
    </source>
</evidence>
<evidence type="ECO:0000313" key="2">
    <source>
        <dbReference type="Proteomes" id="UP000192936"/>
    </source>
</evidence>
<dbReference type="RefSeq" id="WP_143266671.1">
    <property type="nucleotide sequence ID" value="NZ_FXAK01000006.1"/>
</dbReference>
<protein>
    <submittedName>
        <fullName evidence="1">Uncharacterized protein</fullName>
    </submittedName>
</protein>
<gene>
    <name evidence="1" type="ORF">SAMN02982917_3089</name>
</gene>
<proteinExistence type="predicted"/>
<dbReference type="AlphaFoldDB" id="A0A1X7FNH0"/>
<dbReference type="STRING" id="286727.SAMN02982917_3089"/>
<sequence>MVKPAGFPALRAAMVVSVVVTLNGCGLLGDTSSTGTLSVDGRSISYDSPQALGGPVTGETARMFTGRCIYNPKEAGAAIAALAPIFLDFAIDSLGKILTRAGAERAVAVYAAHAYTAGGVGTAAAGAVGRSITEAEPAPPAAMGRAGLPECVQLVLARFASGRDTASAGAASPTLAETLGLNAEDLSREFGSRGIFLAERPVLFLEAKLVTSPDGRVYRLRPTILQYEAGLDTRQVGDERGLFVEFGINSAPNSLASDKASRGTLPIGIVVPGQTSLVFREQDPRTPEMLWTAASTTAAAVAPGILNIEMRIVEVRNGRPVLAALGTLLSGKQGDDIATALRRDLFPTEEERRTALTARLTGLEAYRKALVAYQQAVDGREQAKVTSATKSADMQKAIRTQQDIIVQSAILSVQLAAAQAGVTPPDLAP</sequence>
<dbReference type="EMBL" id="FXAK01000006">
    <property type="protein sequence ID" value="SMF55536.1"/>
    <property type="molecule type" value="Genomic_DNA"/>
</dbReference>
<dbReference type="Proteomes" id="UP000192936">
    <property type="component" value="Unassembled WGS sequence"/>
</dbReference>
<organism evidence="1 2">
    <name type="scientific">Azospirillum oryzae</name>
    <dbReference type="NCBI Taxonomy" id="286727"/>
    <lineage>
        <taxon>Bacteria</taxon>
        <taxon>Pseudomonadati</taxon>
        <taxon>Pseudomonadota</taxon>
        <taxon>Alphaproteobacteria</taxon>
        <taxon>Rhodospirillales</taxon>
        <taxon>Azospirillaceae</taxon>
        <taxon>Azospirillum</taxon>
    </lineage>
</organism>